<protein>
    <submittedName>
        <fullName evidence="3">Uncharacterized protein</fullName>
    </submittedName>
</protein>
<sequence length="99" mass="9597">MKRFALILLALATTIALSGCWNSGGGTAQPSPTATLAPTATAGADNPVEGALDELATDMPGSLEGGAATTAPLDENAGDVNDTGVDPGSTNAPLTEGNS</sequence>
<name>A0A9D1G3K1_9FIRM</name>
<feature type="compositionally biased region" description="Polar residues" evidence="1">
    <location>
        <begin position="88"/>
        <end position="99"/>
    </location>
</feature>
<dbReference type="AlphaFoldDB" id="A0A9D1G3K1"/>
<feature type="region of interest" description="Disordered" evidence="1">
    <location>
        <begin position="21"/>
        <end position="99"/>
    </location>
</feature>
<accession>A0A9D1G3K1</accession>
<organism evidence="3 4">
    <name type="scientific">Candidatus Alectryocaccomicrobium excrementavium</name>
    <dbReference type="NCBI Taxonomy" id="2840668"/>
    <lineage>
        <taxon>Bacteria</taxon>
        <taxon>Bacillati</taxon>
        <taxon>Bacillota</taxon>
        <taxon>Clostridia</taxon>
        <taxon>Candidatus Alectryocaccomicrobium</taxon>
    </lineage>
</organism>
<proteinExistence type="predicted"/>
<evidence type="ECO:0000256" key="2">
    <source>
        <dbReference type="SAM" id="SignalP"/>
    </source>
</evidence>
<evidence type="ECO:0000313" key="4">
    <source>
        <dbReference type="Proteomes" id="UP000824140"/>
    </source>
</evidence>
<evidence type="ECO:0000256" key="1">
    <source>
        <dbReference type="SAM" id="MobiDB-lite"/>
    </source>
</evidence>
<dbReference type="Proteomes" id="UP000824140">
    <property type="component" value="Unassembled WGS sequence"/>
</dbReference>
<evidence type="ECO:0000313" key="3">
    <source>
        <dbReference type="EMBL" id="HIS94133.1"/>
    </source>
</evidence>
<keyword evidence="2" id="KW-0732">Signal</keyword>
<feature type="chain" id="PRO_5039678108" evidence="2">
    <location>
        <begin position="19"/>
        <end position="99"/>
    </location>
</feature>
<dbReference type="PROSITE" id="PS51257">
    <property type="entry name" value="PROKAR_LIPOPROTEIN"/>
    <property type="match status" value="1"/>
</dbReference>
<dbReference type="EMBL" id="DVJN01000272">
    <property type="protein sequence ID" value="HIS94133.1"/>
    <property type="molecule type" value="Genomic_DNA"/>
</dbReference>
<reference evidence="3" key="1">
    <citation type="submission" date="2020-10" db="EMBL/GenBank/DDBJ databases">
        <authorList>
            <person name="Gilroy R."/>
        </authorList>
    </citation>
    <scope>NUCLEOTIDE SEQUENCE</scope>
    <source>
        <strain evidence="3">13766</strain>
    </source>
</reference>
<feature type="signal peptide" evidence="2">
    <location>
        <begin position="1"/>
        <end position="18"/>
    </location>
</feature>
<reference evidence="3" key="2">
    <citation type="journal article" date="2021" name="PeerJ">
        <title>Extensive microbial diversity within the chicken gut microbiome revealed by metagenomics and culture.</title>
        <authorList>
            <person name="Gilroy R."/>
            <person name="Ravi A."/>
            <person name="Getino M."/>
            <person name="Pursley I."/>
            <person name="Horton D.L."/>
            <person name="Alikhan N.F."/>
            <person name="Baker D."/>
            <person name="Gharbi K."/>
            <person name="Hall N."/>
            <person name="Watson M."/>
            <person name="Adriaenssens E.M."/>
            <person name="Foster-Nyarko E."/>
            <person name="Jarju S."/>
            <person name="Secka A."/>
            <person name="Antonio M."/>
            <person name="Oren A."/>
            <person name="Chaudhuri R.R."/>
            <person name="La Ragione R."/>
            <person name="Hildebrand F."/>
            <person name="Pallen M.J."/>
        </authorList>
    </citation>
    <scope>NUCLEOTIDE SEQUENCE</scope>
    <source>
        <strain evidence="3">13766</strain>
    </source>
</reference>
<gene>
    <name evidence="3" type="ORF">IAA84_14065</name>
</gene>
<comment type="caution">
    <text evidence="3">The sequence shown here is derived from an EMBL/GenBank/DDBJ whole genome shotgun (WGS) entry which is preliminary data.</text>
</comment>
<feature type="compositionally biased region" description="Low complexity" evidence="1">
    <location>
        <begin position="28"/>
        <end position="44"/>
    </location>
</feature>